<dbReference type="RefSeq" id="WP_241035858.1">
    <property type="nucleotide sequence ID" value="NZ_BAAAJF010000078.1"/>
</dbReference>
<evidence type="ECO:0000313" key="3">
    <source>
        <dbReference type="Proteomes" id="UP001299970"/>
    </source>
</evidence>
<feature type="transmembrane region" description="Helical" evidence="1">
    <location>
        <begin position="28"/>
        <end position="46"/>
    </location>
</feature>
<organism evidence="2 3">
    <name type="scientific">Pseudonocardia alaniniphila</name>
    <dbReference type="NCBI Taxonomy" id="75291"/>
    <lineage>
        <taxon>Bacteria</taxon>
        <taxon>Bacillati</taxon>
        <taxon>Actinomycetota</taxon>
        <taxon>Actinomycetes</taxon>
        <taxon>Pseudonocardiales</taxon>
        <taxon>Pseudonocardiaceae</taxon>
        <taxon>Pseudonocardia</taxon>
    </lineage>
</organism>
<evidence type="ECO:0000256" key="1">
    <source>
        <dbReference type="SAM" id="Phobius"/>
    </source>
</evidence>
<reference evidence="2 3" key="1">
    <citation type="submission" date="2022-03" db="EMBL/GenBank/DDBJ databases">
        <title>Pseudonocardia alaer sp. nov., a novel actinomycete isolated from reed forest soil.</title>
        <authorList>
            <person name="Wang L."/>
        </authorList>
    </citation>
    <scope>NUCLEOTIDE SEQUENCE [LARGE SCALE GENOMIC DNA]</scope>
    <source>
        <strain evidence="2 3">Y-16303</strain>
    </source>
</reference>
<accession>A0ABS9TC24</accession>
<protein>
    <recommendedName>
        <fullName evidence="4">ATP synthase protein I</fullName>
    </recommendedName>
</protein>
<evidence type="ECO:0008006" key="4">
    <source>
        <dbReference type="Google" id="ProtNLM"/>
    </source>
</evidence>
<keyword evidence="1" id="KW-0472">Membrane</keyword>
<keyword evidence="1" id="KW-1133">Transmembrane helix</keyword>
<feature type="transmembrane region" description="Helical" evidence="1">
    <location>
        <begin position="52"/>
        <end position="72"/>
    </location>
</feature>
<feature type="transmembrane region" description="Helical" evidence="1">
    <location>
        <begin position="117"/>
        <end position="137"/>
    </location>
</feature>
<dbReference type="EMBL" id="JAKXMK010000007">
    <property type="protein sequence ID" value="MCH6165831.1"/>
    <property type="molecule type" value="Genomic_DNA"/>
</dbReference>
<proteinExistence type="predicted"/>
<name>A0ABS9TC24_9PSEU</name>
<dbReference type="Proteomes" id="UP001299970">
    <property type="component" value="Unassembled WGS sequence"/>
</dbReference>
<gene>
    <name evidence="2" type="ORF">MMF94_09070</name>
</gene>
<comment type="caution">
    <text evidence="2">The sequence shown here is derived from an EMBL/GenBank/DDBJ whole genome shotgun (WGS) entry which is preliminary data.</text>
</comment>
<evidence type="ECO:0000313" key="2">
    <source>
        <dbReference type="EMBL" id="MCH6165831.1"/>
    </source>
</evidence>
<feature type="transmembrane region" description="Helical" evidence="1">
    <location>
        <begin position="84"/>
        <end position="105"/>
    </location>
</feature>
<sequence>MTDPDPPVKDAPHVASVLKLAAAMQRNAVILAVIVAVASIVVATLMRGTSGAIGAVVGSVVAGGLGWLGTFVMSRTARAAPAGVMIGAMTAFTGKVGFLLVFLLLFRGTTLFDNQAFAFTMLAVTAAWIIGEVVGFVRTRIPAVDL</sequence>
<keyword evidence="3" id="KW-1185">Reference proteome</keyword>
<keyword evidence="1" id="KW-0812">Transmembrane</keyword>